<evidence type="ECO:0000313" key="2">
    <source>
        <dbReference type="Proteomes" id="UP000887565"/>
    </source>
</evidence>
<dbReference type="Proteomes" id="UP000887565">
    <property type="component" value="Unplaced"/>
</dbReference>
<reference evidence="3" key="1">
    <citation type="submission" date="2022-11" db="UniProtKB">
        <authorList>
            <consortium name="WormBaseParasite"/>
        </authorList>
    </citation>
    <scope>IDENTIFICATION</scope>
</reference>
<evidence type="ECO:0000256" key="1">
    <source>
        <dbReference type="SAM" id="MobiDB-lite"/>
    </source>
</evidence>
<feature type="region of interest" description="Disordered" evidence="1">
    <location>
        <begin position="1"/>
        <end position="40"/>
    </location>
</feature>
<dbReference type="WBParaSite" id="nRc.2.0.1.t37345-RA">
    <property type="protein sequence ID" value="nRc.2.0.1.t37345-RA"/>
    <property type="gene ID" value="nRc.2.0.1.g37345"/>
</dbReference>
<evidence type="ECO:0000313" key="3">
    <source>
        <dbReference type="WBParaSite" id="nRc.2.0.1.t37345-RA"/>
    </source>
</evidence>
<name>A0A915KG36_ROMCU</name>
<dbReference type="AlphaFoldDB" id="A0A915KG36"/>
<proteinExistence type="predicted"/>
<protein>
    <submittedName>
        <fullName evidence="3">Uncharacterized protein</fullName>
    </submittedName>
</protein>
<organism evidence="2 3">
    <name type="scientific">Romanomermis culicivorax</name>
    <name type="common">Nematode worm</name>
    <dbReference type="NCBI Taxonomy" id="13658"/>
    <lineage>
        <taxon>Eukaryota</taxon>
        <taxon>Metazoa</taxon>
        <taxon>Ecdysozoa</taxon>
        <taxon>Nematoda</taxon>
        <taxon>Enoplea</taxon>
        <taxon>Dorylaimia</taxon>
        <taxon>Mermithida</taxon>
        <taxon>Mermithoidea</taxon>
        <taxon>Mermithidae</taxon>
        <taxon>Romanomermis</taxon>
    </lineage>
</organism>
<accession>A0A915KG36</accession>
<feature type="compositionally biased region" description="Basic and acidic residues" evidence="1">
    <location>
        <begin position="1"/>
        <end position="12"/>
    </location>
</feature>
<keyword evidence="2" id="KW-1185">Reference proteome</keyword>
<sequence length="103" mass="10826">MSPCRWEDEAGHYDGGGNNTGTRRRRREGQTAQVGLGINGGDDGECQKPIRIAGNCRGGCDFPGHRGRYDSHGVTGIVMAMEANGTRLARIAAVVGGIALASR</sequence>